<organism evidence="3 4">
    <name type="scientific">Tigriopus californicus</name>
    <name type="common">Marine copepod</name>
    <dbReference type="NCBI Taxonomy" id="6832"/>
    <lineage>
        <taxon>Eukaryota</taxon>
        <taxon>Metazoa</taxon>
        <taxon>Ecdysozoa</taxon>
        <taxon>Arthropoda</taxon>
        <taxon>Crustacea</taxon>
        <taxon>Multicrustacea</taxon>
        <taxon>Hexanauplia</taxon>
        <taxon>Copepoda</taxon>
        <taxon>Harpacticoida</taxon>
        <taxon>Harpacticidae</taxon>
        <taxon>Tigriopus</taxon>
    </lineage>
</organism>
<feature type="region of interest" description="Disordered" evidence="1">
    <location>
        <begin position="72"/>
        <end position="122"/>
    </location>
</feature>
<keyword evidence="2" id="KW-1133">Transmembrane helix</keyword>
<evidence type="ECO:0000313" key="3">
    <source>
        <dbReference type="EMBL" id="TRY80474.1"/>
    </source>
</evidence>
<keyword evidence="2" id="KW-0472">Membrane</keyword>
<proteinExistence type="predicted"/>
<comment type="caution">
    <text evidence="3">The sequence shown here is derived from an EMBL/GenBank/DDBJ whole genome shotgun (WGS) entry which is preliminary data.</text>
</comment>
<dbReference type="EMBL" id="VCGU01000001">
    <property type="protein sequence ID" value="TRY80474.1"/>
    <property type="molecule type" value="Genomic_DNA"/>
</dbReference>
<protein>
    <submittedName>
        <fullName evidence="3">Uncharacterized protein</fullName>
    </submittedName>
</protein>
<dbReference type="AlphaFoldDB" id="A0A553PS07"/>
<accession>A0A553PS07</accession>
<feature type="region of interest" description="Disordered" evidence="1">
    <location>
        <begin position="147"/>
        <end position="181"/>
    </location>
</feature>
<sequence>MESSMAGGWLCFIFWLGGFILIVVQRYFIKKHKTEQDRLSMHSTMMGSMYQGEGSTVGSQYRKDGSLISGRASTFQRGGSLRGSDRSMKSSRRDIDEMALNSILRTPQAQRAPGPSSTYGRKDVDDMMINQYIDNHHQPSASYRYPNQSVPSHQFSGIQNTPRSLQSSRETGYISDSNSTHQLGNRAHFGYPGGAVPIRTTDEAIYLQRDEMETEIF</sequence>
<evidence type="ECO:0000256" key="1">
    <source>
        <dbReference type="SAM" id="MobiDB-lite"/>
    </source>
</evidence>
<dbReference type="Proteomes" id="UP000318571">
    <property type="component" value="Chromosome 12"/>
</dbReference>
<reference evidence="3 4" key="1">
    <citation type="journal article" date="2018" name="Nat. Ecol. Evol.">
        <title>Genomic signatures of mitonuclear coevolution across populations of Tigriopus californicus.</title>
        <authorList>
            <person name="Barreto F.S."/>
            <person name="Watson E.T."/>
            <person name="Lima T.G."/>
            <person name="Willett C.S."/>
            <person name="Edmands S."/>
            <person name="Li W."/>
            <person name="Burton R.S."/>
        </authorList>
    </citation>
    <scope>NUCLEOTIDE SEQUENCE [LARGE SCALE GENOMIC DNA]</scope>
    <source>
        <strain evidence="3 4">San Diego</strain>
    </source>
</reference>
<feature type="compositionally biased region" description="Basic and acidic residues" evidence="1">
    <location>
        <begin position="83"/>
        <end position="96"/>
    </location>
</feature>
<evidence type="ECO:0000256" key="2">
    <source>
        <dbReference type="SAM" id="Phobius"/>
    </source>
</evidence>
<feature type="transmembrane region" description="Helical" evidence="2">
    <location>
        <begin position="6"/>
        <end position="29"/>
    </location>
</feature>
<keyword evidence="2" id="KW-0812">Transmembrane</keyword>
<feature type="compositionally biased region" description="Polar residues" evidence="1">
    <location>
        <begin position="103"/>
        <end position="119"/>
    </location>
</feature>
<gene>
    <name evidence="3" type="ORF">TCAL_02973</name>
</gene>
<name>A0A553PS07_TIGCA</name>
<evidence type="ECO:0000313" key="4">
    <source>
        <dbReference type="Proteomes" id="UP000318571"/>
    </source>
</evidence>
<keyword evidence="4" id="KW-1185">Reference proteome</keyword>